<evidence type="ECO:0000256" key="1">
    <source>
        <dbReference type="SAM" id="SignalP"/>
    </source>
</evidence>
<dbReference type="AlphaFoldDB" id="E5XNL7"/>
<keyword evidence="3" id="KW-1185">Reference proteome</keyword>
<feature type="chain" id="PRO_5003202921" description="Nuclear transport factor 2 family protein" evidence="1">
    <location>
        <begin position="30"/>
        <end position="181"/>
    </location>
</feature>
<protein>
    <recommendedName>
        <fullName evidence="4">Nuclear transport factor 2 family protein</fullName>
    </recommendedName>
</protein>
<reference evidence="2 3" key="1">
    <citation type="journal article" date="2011" name="Stand. Genomic Sci.">
        <title>High quality draft genome sequence of Segniliparus rugosus CDC 945(T)= (ATCC BAA-974(T)).</title>
        <authorList>
            <person name="Earl A.M."/>
            <person name="Desjardins C.A."/>
            <person name="Fitzgerald M.G."/>
            <person name="Arachchi H.M."/>
            <person name="Zeng Q."/>
            <person name="Mehta T."/>
            <person name="Griggs A."/>
            <person name="Birren B.W."/>
            <person name="Toney N.C."/>
            <person name="Carr J."/>
            <person name="Posey J."/>
            <person name="Butler W.R."/>
        </authorList>
    </citation>
    <scope>NUCLEOTIDE SEQUENCE [LARGE SCALE GENOMIC DNA]</scope>
    <source>
        <strain evidence="3">ATCC BAA-974 / DSM 45345 / CCUG 50838 / CIP 108380 / JCM 13579 / CDC 945</strain>
    </source>
</reference>
<evidence type="ECO:0000313" key="3">
    <source>
        <dbReference type="Proteomes" id="UP000004816"/>
    </source>
</evidence>
<dbReference type="Proteomes" id="UP000004816">
    <property type="component" value="Unassembled WGS sequence"/>
</dbReference>
<dbReference type="HOGENOM" id="CLU_1495210_0_0_11"/>
<gene>
    <name evidence="2" type="ORF">HMPREF9336_01088</name>
</gene>
<comment type="caution">
    <text evidence="2">The sequence shown here is derived from an EMBL/GenBank/DDBJ whole genome shotgun (WGS) entry which is preliminary data.</text>
</comment>
<proteinExistence type="predicted"/>
<dbReference type="STRING" id="679197.HMPREF9336_01088"/>
<name>E5XNL7_SEGRC</name>
<sequence length="181" mass="19790">MRRTLYQKAAPGLAVFAAAMGAVAPSAGAAPKPVNPDWPPIPMDEELFGDDVGLVARTSDFVQSFYECLSACSVDDQLGFFRFPTKIVLPTATIRNAAQYRAEAERAERDAPDSDHFVNTFKATGDADNPVVHTTVLYSGVHRATGEPFRFLTDEQLQLVWDEEAGSYAITRYQINTMAPA</sequence>
<organism evidence="2 3">
    <name type="scientific">Segniliparus rugosus (strain ATCC BAA-974 / DSM 45345 / CCUG 50838 / CIP 108380 / JCM 13579 / CDC 945)</name>
    <dbReference type="NCBI Taxonomy" id="679197"/>
    <lineage>
        <taxon>Bacteria</taxon>
        <taxon>Bacillati</taxon>
        <taxon>Actinomycetota</taxon>
        <taxon>Actinomycetes</taxon>
        <taxon>Mycobacteriales</taxon>
        <taxon>Segniliparaceae</taxon>
        <taxon>Segniliparus</taxon>
    </lineage>
</organism>
<dbReference type="EMBL" id="ACZI02000003">
    <property type="protein sequence ID" value="EFV14055.1"/>
    <property type="molecule type" value="Genomic_DNA"/>
</dbReference>
<feature type="signal peptide" evidence="1">
    <location>
        <begin position="1"/>
        <end position="29"/>
    </location>
</feature>
<evidence type="ECO:0000313" key="2">
    <source>
        <dbReference type="EMBL" id="EFV14055.1"/>
    </source>
</evidence>
<accession>E5XNL7</accession>
<dbReference type="OrthoDB" id="9836038at2"/>
<dbReference type="RefSeq" id="WP_007468602.1">
    <property type="nucleotide sequence ID" value="NZ_KI391954.1"/>
</dbReference>
<evidence type="ECO:0008006" key="4">
    <source>
        <dbReference type="Google" id="ProtNLM"/>
    </source>
</evidence>
<keyword evidence="1" id="KW-0732">Signal</keyword>